<accession>A0A6B8VWR6</accession>
<feature type="transmembrane region" description="Helical" evidence="5">
    <location>
        <begin position="243"/>
        <end position="264"/>
    </location>
</feature>
<feature type="transmembrane region" description="Helical" evidence="5">
    <location>
        <begin position="167"/>
        <end position="184"/>
    </location>
</feature>
<proteinExistence type="predicted"/>
<feature type="domain" description="Major facilitator superfamily (MFS) profile" evidence="6">
    <location>
        <begin position="31"/>
        <end position="422"/>
    </location>
</feature>
<evidence type="ECO:0000256" key="5">
    <source>
        <dbReference type="SAM" id="Phobius"/>
    </source>
</evidence>
<dbReference type="GO" id="GO:0046943">
    <property type="term" value="F:carboxylic acid transmembrane transporter activity"/>
    <property type="evidence" value="ECO:0007669"/>
    <property type="project" value="TreeGrafter"/>
</dbReference>
<feature type="transmembrane region" description="Helical" evidence="5">
    <location>
        <begin position="65"/>
        <end position="85"/>
    </location>
</feature>
<keyword evidence="2 5" id="KW-0812">Transmembrane</keyword>
<sequence>MSRTTTAPPAPGVIELESPAKNSMWSYENKLVLLFFFAVGLICFDRLAINFLMPYIQQDLGINNTQVGMLSAAAALTWAIASVIGGRLSDKVPSKRMFLVFLIIAFSVASMMQGLAGGFIQLLILRLIMGMFEGPAIPVTQSVLAIESSPHRRGLNLGFAMNTAQGLFGSILAPIAIVALAEAFDWRSAFYFTMLPGLVIAFFVWRIMREPEPRGLGAEDQEKELQEGRSKGEIGEVLRNRNVLMSVLMFGGIMVFAIVLQVFGPLMMTNERGYTPTAMSVIMSAFGLGTALWGFVIPMVSDHLGRKPVAVIFAPFTVIAPLAVIYVDNMALLALAMFVSAAAMGVLGMALSVIPVEAVSPMMAGLAVGIPVGFGEILGGFLAPILAGALADSHGLSASLFVAAGGGLIATLAAMFLRETSPRVLARRNGDRRPVTVVSEEL</sequence>
<feature type="transmembrane region" description="Helical" evidence="5">
    <location>
        <begin position="190"/>
        <end position="208"/>
    </location>
</feature>
<dbReference type="KEGG" id="ccoe:CETAM_00560"/>
<comment type="subcellular location">
    <subcellularLocation>
        <location evidence="1">Cell membrane</location>
        <topology evidence="1">Multi-pass membrane protein</topology>
    </subcellularLocation>
</comment>
<name>A0A6B8VWR6_9CORY</name>
<keyword evidence="3 5" id="KW-1133">Transmembrane helix</keyword>
<dbReference type="InterPro" id="IPR020846">
    <property type="entry name" value="MFS_dom"/>
</dbReference>
<dbReference type="InterPro" id="IPR036259">
    <property type="entry name" value="MFS_trans_sf"/>
</dbReference>
<protein>
    <submittedName>
        <fullName evidence="7">Hexuronate transporter</fullName>
    </submittedName>
</protein>
<evidence type="ECO:0000256" key="2">
    <source>
        <dbReference type="ARBA" id="ARBA00022692"/>
    </source>
</evidence>
<evidence type="ECO:0000259" key="6">
    <source>
        <dbReference type="PROSITE" id="PS50850"/>
    </source>
</evidence>
<reference evidence="7 8" key="1">
    <citation type="journal article" date="2021" name="Int. J. Syst. Evol. Microbiol.">
        <title>Classification of three corynebacterial strains isolated from a small paddock in North Rhine-Westphalia: proposal of &lt;i&gt;Corynebacterium kalinowskii&lt;/i&gt; sp. nov., &lt;i&gt;Corynebacterium comes&lt;/i&gt; sp. nov. and &lt;i&gt;Corynebacterium occultum&lt;/i&gt; sp. nov.</title>
        <authorList>
            <person name="Schaffert L."/>
            <person name="Ruwe M."/>
            <person name="Milse J."/>
            <person name="Hanuschka K."/>
            <person name="Ortseifen V."/>
            <person name="Droste J."/>
            <person name="Brandt D."/>
            <person name="Schl L."/>
            <person name="Kutter Y."/>
            <person name="Vinke S."/>
            <person name="Vieh P."/>
            <person name="Jacob L."/>
            <person name="L N.C."/>
            <person name="Schulte-Berndt E."/>
            <person name="Hain C."/>
            <person name="Linder M."/>
            <person name="Schmidt P."/>
            <person name="Wollenschl L."/>
            <person name="Luttermann T."/>
            <person name="Thieme E."/>
            <person name="Hassa J."/>
            <person name="Haak M."/>
            <person name="Wittchen M."/>
            <person name="Mentz A."/>
            <person name="Persicke M."/>
            <person name="Busche T."/>
            <person name="R C."/>
        </authorList>
    </citation>
    <scope>NUCLEOTIDE SEQUENCE [LARGE SCALE GENOMIC DNA]</scope>
    <source>
        <strain evidence="7 8">2019</strain>
    </source>
</reference>
<dbReference type="AlphaFoldDB" id="A0A6B8VWR6"/>
<organism evidence="7 8">
    <name type="scientific">Corynebacterium comes</name>
    <dbReference type="NCBI Taxonomy" id="2675218"/>
    <lineage>
        <taxon>Bacteria</taxon>
        <taxon>Bacillati</taxon>
        <taxon>Actinomycetota</taxon>
        <taxon>Actinomycetes</taxon>
        <taxon>Mycobacteriales</taxon>
        <taxon>Corynebacteriaceae</taxon>
        <taxon>Corynebacterium</taxon>
    </lineage>
</organism>
<keyword evidence="8" id="KW-1185">Reference proteome</keyword>
<feature type="transmembrane region" description="Helical" evidence="5">
    <location>
        <begin position="97"/>
        <end position="116"/>
    </location>
</feature>
<feature type="transmembrane region" description="Helical" evidence="5">
    <location>
        <begin position="309"/>
        <end position="327"/>
    </location>
</feature>
<dbReference type="Gene3D" id="1.20.1250.20">
    <property type="entry name" value="MFS general substrate transporter like domains"/>
    <property type="match status" value="2"/>
</dbReference>
<dbReference type="GO" id="GO:0005886">
    <property type="term" value="C:plasma membrane"/>
    <property type="evidence" value="ECO:0007669"/>
    <property type="project" value="UniProtKB-SubCell"/>
</dbReference>
<feature type="transmembrane region" description="Helical" evidence="5">
    <location>
        <begin position="276"/>
        <end position="297"/>
    </location>
</feature>
<evidence type="ECO:0000313" key="7">
    <source>
        <dbReference type="EMBL" id="QGU03405.1"/>
    </source>
</evidence>
<feature type="transmembrane region" description="Helical" evidence="5">
    <location>
        <begin position="122"/>
        <end position="146"/>
    </location>
</feature>
<dbReference type="RefSeq" id="WP_231587526.1">
    <property type="nucleotide sequence ID" value="NZ_CP046453.1"/>
</dbReference>
<feature type="transmembrane region" description="Helical" evidence="5">
    <location>
        <begin position="31"/>
        <end position="53"/>
    </location>
</feature>
<dbReference type="Pfam" id="PF07690">
    <property type="entry name" value="MFS_1"/>
    <property type="match status" value="1"/>
</dbReference>
<gene>
    <name evidence="7" type="primary">exuT1</name>
    <name evidence="7" type="ORF">CETAM_00560</name>
</gene>
<dbReference type="EMBL" id="CP046453">
    <property type="protein sequence ID" value="QGU03405.1"/>
    <property type="molecule type" value="Genomic_DNA"/>
</dbReference>
<feature type="transmembrane region" description="Helical" evidence="5">
    <location>
        <begin position="366"/>
        <end position="390"/>
    </location>
</feature>
<evidence type="ECO:0000256" key="3">
    <source>
        <dbReference type="ARBA" id="ARBA00022989"/>
    </source>
</evidence>
<keyword evidence="4 5" id="KW-0472">Membrane</keyword>
<dbReference type="SUPFAM" id="SSF103473">
    <property type="entry name" value="MFS general substrate transporter"/>
    <property type="match status" value="1"/>
</dbReference>
<evidence type="ECO:0000256" key="4">
    <source>
        <dbReference type="ARBA" id="ARBA00023136"/>
    </source>
</evidence>
<dbReference type="InterPro" id="IPR011701">
    <property type="entry name" value="MFS"/>
</dbReference>
<dbReference type="PANTHER" id="PTHR23508">
    <property type="entry name" value="CARBOXYLIC ACID TRANSPORTER PROTEIN HOMOLOG"/>
    <property type="match status" value="1"/>
</dbReference>
<evidence type="ECO:0000256" key="1">
    <source>
        <dbReference type="ARBA" id="ARBA00004651"/>
    </source>
</evidence>
<dbReference type="PROSITE" id="PS50850">
    <property type="entry name" value="MFS"/>
    <property type="match status" value="1"/>
</dbReference>
<dbReference type="Proteomes" id="UP000425178">
    <property type="component" value="Chromosome"/>
</dbReference>
<feature type="transmembrane region" description="Helical" evidence="5">
    <location>
        <begin position="333"/>
        <end position="354"/>
    </location>
</feature>
<dbReference type="PANTHER" id="PTHR23508:SF10">
    <property type="entry name" value="CARBOXYLIC ACID TRANSPORTER PROTEIN HOMOLOG"/>
    <property type="match status" value="1"/>
</dbReference>
<evidence type="ECO:0000313" key="8">
    <source>
        <dbReference type="Proteomes" id="UP000425178"/>
    </source>
</evidence>
<feature type="transmembrane region" description="Helical" evidence="5">
    <location>
        <begin position="396"/>
        <end position="417"/>
    </location>
</feature>